<accession>A0A2N9JBP1</accession>
<sequence>MVAFTTSMLIAIDRRARPYRSTAIVRGSALKVDLQKSTSRVCSQMLSIKAWSKREVTPQHQPATETEELTSARRKNGKSPENTEDNPEYAMEIEHNPVFPNPDQKSNVESFNDQLKEIDQAINYMPYGENTPEQNSGQYCNDNFLIHHGSKSVGPKSHAVSPFASPTRRPLKDISNGPCNNHKPKSSTTKWKKLARAHKPTSGPPTIAQPLKRDLMLIEEDPTQGKRLRAALDQCNFGNTYTIDNTQECTPTKISAEAGPQPCRKP</sequence>
<evidence type="ECO:0000313" key="2">
    <source>
        <dbReference type="EMBL" id="SPD34034.1"/>
    </source>
</evidence>
<name>A0A2N9JBP1_FAGSY</name>
<dbReference type="EMBL" id="OIVN01006486">
    <property type="protein sequence ID" value="SPD34034.1"/>
    <property type="molecule type" value="Genomic_DNA"/>
</dbReference>
<feature type="region of interest" description="Disordered" evidence="1">
    <location>
        <begin position="53"/>
        <end position="87"/>
    </location>
</feature>
<feature type="region of interest" description="Disordered" evidence="1">
    <location>
        <begin position="152"/>
        <end position="191"/>
    </location>
</feature>
<gene>
    <name evidence="2" type="ORF">FSB_LOCUS61916</name>
</gene>
<evidence type="ECO:0000256" key="1">
    <source>
        <dbReference type="SAM" id="MobiDB-lite"/>
    </source>
</evidence>
<dbReference type="AlphaFoldDB" id="A0A2N9JBP1"/>
<organism evidence="2">
    <name type="scientific">Fagus sylvatica</name>
    <name type="common">Beechnut</name>
    <dbReference type="NCBI Taxonomy" id="28930"/>
    <lineage>
        <taxon>Eukaryota</taxon>
        <taxon>Viridiplantae</taxon>
        <taxon>Streptophyta</taxon>
        <taxon>Embryophyta</taxon>
        <taxon>Tracheophyta</taxon>
        <taxon>Spermatophyta</taxon>
        <taxon>Magnoliopsida</taxon>
        <taxon>eudicotyledons</taxon>
        <taxon>Gunneridae</taxon>
        <taxon>Pentapetalae</taxon>
        <taxon>rosids</taxon>
        <taxon>fabids</taxon>
        <taxon>Fagales</taxon>
        <taxon>Fagaceae</taxon>
        <taxon>Fagus</taxon>
    </lineage>
</organism>
<feature type="compositionally biased region" description="Basic residues" evidence="1">
    <location>
        <begin position="182"/>
        <end position="191"/>
    </location>
</feature>
<protein>
    <submittedName>
        <fullName evidence="2">Uncharacterized protein</fullName>
    </submittedName>
</protein>
<reference evidence="2" key="1">
    <citation type="submission" date="2018-02" db="EMBL/GenBank/DDBJ databases">
        <authorList>
            <person name="Cohen D.B."/>
            <person name="Kent A.D."/>
        </authorList>
    </citation>
    <scope>NUCLEOTIDE SEQUENCE</scope>
</reference>
<proteinExistence type="predicted"/>